<sequence length="161" mass="18288">MQILLLSLLVSFLALQAVAIESINRSGTPEPVEDAKDGYEKFKRQHIDKKVTAQKCTPVMKQKVIYNNDNSCKKKNTFIQAAEKEVKSVCKGQGVYNDQTHFTESKKKFSVVVCKLKKQGKKPKCEYGGKLFSNRTIVVTCQEGLPVHYEKDHFITNMNRS</sequence>
<keyword evidence="4 8" id="KW-0540">Nuclease</keyword>
<feature type="signal peptide" evidence="8">
    <location>
        <begin position="1"/>
        <end position="19"/>
    </location>
</feature>
<evidence type="ECO:0000256" key="2">
    <source>
        <dbReference type="ARBA" id="ARBA00005600"/>
    </source>
</evidence>
<evidence type="ECO:0000256" key="5">
    <source>
        <dbReference type="ARBA" id="ARBA00022759"/>
    </source>
</evidence>
<keyword evidence="5 8" id="KW-0255">Endonuclease</keyword>
<dbReference type="InterPro" id="IPR036816">
    <property type="entry name" value="RNaseA-like_dom_sf"/>
</dbReference>
<dbReference type="SMART" id="SM00092">
    <property type="entry name" value="RNAse_Pc"/>
    <property type="match status" value="1"/>
</dbReference>
<dbReference type="Ensembl" id="ENSFHET00000024985.1">
    <property type="protein sequence ID" value="ENSFHEP00000032008.1"/>
    <property type="gene ID" value="ENSFHEG00000018269.1"/>
</dbReference>
<proteinExistence type="inferred from homology"/>
<dbReference type="GO" id="GO:0005576">
    <property type="term" value="C:extracellular region"/>
    <property type="evidence" value="ECO:0007669"/>
    <property type="project" value="UniProtKB-SubCell"/>
</dbReference>
<dbReference type="GO" id="GO:0004519">
    <property type="term" value="F:endonuclease activity"/>
    <property type="evidence" value="ECO:0007669"/>
    <property type="project" value="UniProtKB-KW"/>
</dbReference>
<dbReference type="InterPro" id="IPR023411">
    <property type="entry name" value="RNaseA_AS"/>
</dbReference>
<organism evidence="10 11">
    <name type="scientific">Fundulus heteroclitus</name>
    <name type="common">Killifish</name>
    <name type="synonym">Mummichog</name>
    <dbReference type="NCBI Taxonomy" id="8078"/>
    <lineage>
        <taxon>Eukaryota</taxon>
        <taxon>Metazoa</taxon>
        <taxon>Chordata</taxon>
        <taxon>Craniata</taxon>
        <taxon>Vertebrata</taxon>
        <taxon>Euteleostomi</taxon>
        <taxon>Actinopterygii</taxon>
        <taxon>Neopterygii</taxon>
        <taxon>Teleostei</taxon>
        <taxon>Neoteleostei</taxon>
        <taxon>Acanthomorphata</taxon>
        <taxon>Ovalentaria</taxon>
        <taxon>Atherinomorphae</taxon>
        <taxon>Cyprinodontiformes</taxon>
        <taxon>Fundulidae</taxon>
        <taxon>Fundulus</taxon>
    </lineage>
</organism>
<reference evidence="10" key="2">
    <citation type="submission" date="2025-09" db="UniProtKB">
        <authorList>
            <consortium name="Ensembl"/>
        </authorList>
    </citation>
    <scope>IDENTIFICATION</scope>
</reference>
<keyword evidence="6 8" id="KW-0378">Hydrolase</keyword>
<evidence type="ECO:0000256" key="4">
    <source>
        <dbReference type="ARBA" id="ARBA00022722"/>
    </source>
</evidence>
<dbReference type="PANTHER" id="PTHR11437">
    <property type="entry name" value="RIBONUCLEASE"/>
    <property type="match status" value="1"/>
</dbReference>
<keyword evidence="8" id="KW-0732">Signal</keyword>
<dbReference type="PROSITE" id="PS00127">
    <property type="entry name" value="RNASE_PANCREATIC"/>
    <property type="match status" value="1"/>
</dbReference>
<reference evidence="10" key="1">
    <citation type="submission" date="2025-08" db="UniProtKB">
        <authorList>
            <consortium name="Ensembl"/>
        </authorList>
    </citation>
    <scope>IDENTIFICATION</scope>
</reference>
<evidence type="ECO:0000256" key="7">
    <source>
        <dbReference type="ARBA" id="ARBA00023157"/>
    </source>
</evidence>
<evidence type="ECO:0000313" key="10">
    <source>
        <dbReference type="Ensembl" id="ENSFHEP00000032008.1"/>
    </source>
</evidence>
<accession>A0A3Q2QVE4</accession>
<evidence type="ECO:0000256" key="3">
    <source>
        <dbReference type="ARBA" id="ARBA00022525"/>
    </source>
</evidence>
<comment type="similarity">
    <text evidence="2 8">Belongs to the pancreatic ribonuclease family.</text>
</comment>
<feature type="domain" description="Ribonuclease A-domain" evidence="9">
    <location>
        <begin position="35"/>
        <end position="153"/>
    </location>
</feature>
<evidence type="ECO:0000313" key="11">
    <source>
        <dbReference type="Proteomes" id="UP000265000"/>
    </source>
</evidence>
<evidence type="ECO:0000256" key="1">
    <source>
        <dbReference type="ARBA" id="ARBA00004613"/>
    </source>
</evidence>
<dbReference type="InterPro" id="IPR023412">
    <property type="entry name" value="RNaseA_domain"/>
</dbReference>
<dbReference type="GO" id="GO:0001525">
    <property type="term" value="P:angiogenesis"/>
    <property type="evidence" value="ECO:0007669"/>
    <property type="project" value="TreeGrafter"/>
</dbReference>
<dbReference type="PANTHER" id="PTHR11437:SF10">
    <property type="entry name" value="ANGIOGENIN-RELATED"/>
    <property type="match status" value="1"/>
</dbReference>
<evidence type="ECO:0000256" key="8">
    <source>
        <dbReference type="RuleBase" id="RU000651"/>
    </source>
</evidence>
<dbReference type="InterPro" id="IPR001427">
    <property type="entry name" value="RNaseA"/>
</dbReference>
<dbReference type="GO" id="GO:0016787">
    <property type="term" value="F:hydrolase activity"/>
    <property type="evidence" value="ECO:0007669"/>
    <property type="project" value="UniProtKB-KW"/>
</dbReference>
<dbReference type="SUPFAM" id="SSF54076">
    <property type="entry name" value="RNase A-like"/>
    <property type="match status" value="1"/>
</dbReference>
<feature type="chain" id="PRO_5018380285" description="Ribonuclease A-domain domain-containing protein" evidence="8">
    <location>
        <begin position="20"/>
        <end position="161"/>
    </location>
</feature>
<dbReference type="GeneTree" id="ENSGT00940000157645"/>
<keyword evidence="11" id="KW-1185">Reference proteome</keyword>
<dbReference type="GO" id="GO:0050829">
    <property type="term" value="P:defense response to Gram-negative bacterium"/>
    <property type="evidence" value="ECO:0007669"/>
    <property type="project" value="TreeGrafter"/>
</dbReference>
<dbReference type="AlphaFoldDB" id="A0A3Q2QVE4"/>
<name>A0A3Q2QVE4_FUNHE</name>
<dbReference type="GO" id="GO:0003676">
    <property type="term" value="F:nucleic acid binding"/>
    <property type="evidence" value="ECO:0007669"/>
    <property type="project" value="InterPro"/>
</dbReference>
<comment type="subcellular location">
    <subcellularLocation>
        <location evidence="1">Secreted</location>
    </subcellularLocation>
</comment>
<dbReference type="GO" id="GO:0004540">
    <property type="term" value="F:RNA nuclease activity"/>
    <property type="evidence" value="ECO:0007669"/>
    <property type="project" value="TreeGrafter"/>
</dbReference>
<dbReference type="GO" id="GO:0050830">
    <property type="term" value="P:defense response to Gram-positive bacterium"/>
    <property type="evidence" value="ECO:0007669"/>
    <property type="project" value="TreeGrafter"/>
</dbReference>
<evidence type="ECO:0000256" key="6">
    <source>
        <dbReference type="ARBA" id="ARBA00022801"/>
    </source>
</evidence>
<keyword evidence="7" id="KW-1015">Disulfide bond</keyword>
<dbReference type="Gene3D" id="3.10.130.10">
    <property type="entry name" value="Ribonuclease A-like domain"/>
    <property type="match status" value="1"/>
</dbReference>
<dbReference type="Pfam" id="PF00074">
    <property type="entry name" value="RnaseA"/>
    <property type="match status" value="1"/>
</dbReference>
<evidence type="ECO:0000259" key="9">
    <source>
        <dbReference type="SMART" id="SM00092"/>
    </source>
</evidence>
<dbReference type="Proteomes" id="UP000265000">
    <property type="component" value="Unplaced"/>
</dbReference>
<protein>
    <recommendedName>
        <fullName evidence="9">Ribonuclease A-domain domain-containing protein</fullName>
    </recommendedName>
</protein>
<keyword evidence="3" id="KW-0964">Secreted</keyword>